<dbReference type="InterPro" id="IPR052336">
    <property type="entry name" value="MlaD_Phospholipid_Transporter"/>
</dbReference>
<organism evidence="2 3">
    <name type="scientific">Lucifera butyrica</name>
    <dbReference type="NCBI Taxonomy" id="1351585"/>
    <lineage>
        <taxon>Bacteria</taxon>
        <taxon>Bacillati</taxon>
        <taxon>Bacillota</taxon>
        <taxon>Negativicutes</taxon>
        <taxon>Veillonellales</taxon>
        <taxon>Veillonellaceae</taxon>
        <taxon>Lucifera</taxon>
    </lineage>
</organism>
<gene>
    <name evidence="2" type="ORF">LUCI_4542</name>
</gene>
<keyword evidence="3" id="KW-1185">Reference proteome</keyword>
<dbReference type="AlphaFoldDB" id="A0A498RGP9"/>
<evidence type="ECO:0000259" key="1">
    <source>
        <dbReference type="Pfam" id="PF02470"/>
    </source>
</evidence>
<feature type="domain" description="Mce/MlaD" evidence="1">
    <location>
        <begin position="35"/>
        <end position="111"/>
    </location>
</feature>
<dbReference type="EMBL" id="UPPP01000116">
    <property type="protein sequence ID" value="VBB09252.1"/>
    <property type="molecule type" value="Genomic_DNA"/>
</dbReference>
<dbReference type="OrthoDB" id="9764664at2"/>
<dbReference type="Proteomes" id="UP000277811">
    <property type="component" value="Unassembled WGS sequence"/>
</dbReference>
<proteinExistence type="predicted"/>
<dbReference type="InterPro" id="IPR003399">
    <property type="entry name" value="Mce/MlaD"/>
</dbReference>
<reference evidence="2 3" key="1">
    <citation type="submission" date="2018-06" db="EMBL/GenBank/DDBJ databases">
        <authorList>
            <person name="Strepis N."/>
        </authorList>
    </citation>
    <scope>NUCLEOTIDE SEQUENCE [LARGE SCALE GENOMIC DNA]</scope>
    <source>
        <strain evidence="2">LUCI</strain>
    </source>
</reference>
<name>A0A498RGP9_9FIRM</name>
<evidence type="ECO:0000313" key="2">
    <source>
        <dbReference type="EMBL" id="VBB09252.1"/>
    </source>
</evidence>
<dbReference type="PANTHER" id="PTHR33371:SF4">
    <property type="entry name" value="INTERMEMBRANE PHOSPHOLIPID TRANSPORT SYSTEM BINDING PROTEIN MLAD"/>
    <property type="match status" value="1"/>
</dbReference>
<accession>A0A498RGP9</accession>
<dbReference type="Pfam" id="PF02470">
    <property type="entry name" value="MlaD"/>
    <property type="match status" value="1"/>
</dbReference>
<evidence type="ECO:0000313" key="3">
    <source>
        <dbReference type="Proteomes" id="UP000277811"/>
    </source>
</evidence>
<dbReference type="PANTHER" id="PTHR33371">
    <property type="entry name" value="INTERMEMBRANE PHOSPHOLIPID TRANSPORT SYSTEM BINDING PROTEIN MLAD-RELATED"/>
    <property type="match status" value="1"/>
</dbReference>
<protein>
    <submittedName>
        <fullName evidence="2">Mce/mlad</fullName>
    </submittedName>
</protein>
<dbReference type="RefSeq" id="WP_122630057.1">
    <property type="nucleotide sequence ID" value="NZ_UPPP01000116.1"/>
</dbReference>
<sequence length="425" mass="46189">MKMSTEARVGAVTLTGLLLLAYMVIHLGGFSLGEKGYPVYAAFKQVNGLKPGNLVRYAGVEVGRVQDVMVSPQGVDVKMLIHPNTKLPTDAKFTINTEGLMGEKFIDIIPPPVVSGVLAPNARVRGEDPQGLDQMIAKADEVLAKLDILMGSFNDIFADEQVKASLKDSAVNAKRITDNLNQLSAVLARMARNNEADVNSMVHNLQAMSGSMRQVAARVDKMLATVDNNGQTAEDLREAIHNLKTTSVRVETMASSLEGVVTDPETAQNIKATLRNAREVSEKANKMLNKVGNVSARTDFEMLYGTGNNKYRSNADVRIQTSPQDFAVVGVSDLGETNKFNFQVGKGDDKWDQRAGIIDGKAGVGVDTKLNDRLQLSLDVYDPNDVRVKLRTKYQLAPDTSLVAETESLNKNPGDNTYIGLSRSF</sequence>